<dbReference type="InterPro" id="IPR008909">
    <property type="entry name" value="DALR_anticod-bd"/>
</dbReference>
<dbReference type="Pfam" id="PF05746">
    <property type="entry name" value="DALR_1"/>
    <property type="match status" value="1"/>
</dbReference>
<dbReference type="AlphaFoldDB" id="K1SCS4"/>
<dbReference type="SUPFAM" id="SSF55190">
    <property type="entry name" value="Arginyl-tRNA synthetase (ArgRS), N-terminal 'additional' domain"/>
    <property type="match status" value="1"/>
</dbReference>
<keyword evidence="3 11" id="KW-0436">Ligase</keyword>
<reference evidence="11" key="1">
    <citation type="journal article" date="2013" name="Environ. Microbiol.">
        <title>Microbiota from the distal guts of lean and obese adolescents exhibit partial functional redundancy besides clear differences in community structure.</title>
        <authorList>
            <person name="Ferrer M."/>
            <person name="Ruiz A."/>
            <person name="Lanza F."/>
            <person name="Haange S.B."/>
            <person name="Oberbach A."/>
            <person name="Till H."/>
            <person name="Bargiela R."/>
            <person name="Campoy C."/>
            <person name="Segura M.T."/>
            <person name="Richter M."/>
            <person name="von Bergen M."/>
            <person name="Seifert J."/>
            <person name="Suarez A."/>
        </authorList>
    </citation>
    <scope>NUCLEOTIDE SEQUENCE</scope>
</reference>
<dbReference type="InterPro" id="IPR001278">
    <property type="entry name" value="Arg-tRNA-ligase"/>
</dbReference>
<dbReference type="Gene3D" id="1.10.730.10">
    <property type="entry name" value="Isoleucyl-tRNA Synthetase, Domain 1"/>
    <property type="match status" value="1"/>
</dbReference>
<dbReference type="InterPro" id="IPR009080">
    <property type="entry name" value="tRNAsynth_Ia_anticodon-bd"/>
</dbReference>
<dbReference type="Gene3D" id="3.30.1360.70">
    <property type="entry name" value="Arginyl tRNA synthetase N-terminal domain"/>
    <property type="match status" value="1"/>
</dbReference>
<evidence type="ECO:0000256" key="5">
    <source>
        <dbReference type="ARBA" id="ARBA00022840"/>
    </source>
</evidence>
<dbReference type="EC" id="6.1.1.19" evidence="2"/>
<evidence type="ECO:0000259" key="9">
    <source>
        <dbReference type="SMART" id="SM00836"/>
    </source>
</evidence>
<dbReference type="PANTHER" id="PTHR11956:SF5">
    <property type="entry name" value="ARGININE--TRNA LIGASE, CYTOPLASMIC"/>
    <property type="match status" value="1"/>
</dbReference>
<keyword evidence="7 11" id="KW-0030">Aminoacyl-tRNA synthetase</keyword>
<name>K1SCS4_9ZZZZ</name>
<evidence type="ECO:0000256" key="1">
    <source>
        <dbReference type="ARBA" id="ARBA00005594"/>
    </source>
</evidence>
<keyword evidence="6" id="KW-0648">Protein biosynthesis</keyword>
<dbReference type="InterPro" id="IPR005148">
    <property type="entry name" value="Arg-tRNA-synth_N"/>
</dbReference>
<protein>
    <recommendedName>
        <fullName evidence="2">arginine--tRNA ligase</fullName>
        <ecNumber evidence="2">6.1.1.19</ecNumber>
    </recommendedName>
</protein>
<keyword evidence="4" id="KW-0547">Nucleotide-binding</keyword>
<evidence type="ECO:0000256" key="7">
    <source>
        <dbReference type="ARBA" id="ARBA00023146"/>
    </source>
</evidence>
<dbReference type="SUPFAM" id="SSF47323">
    <property type="entry name" value="Anticodon-binding domain of a subclass of class I aminoacyl-tRNA synthetases"/>
    <property type="match status" value="1"/>
</dbReference>
<dbReference type="GO" id="GO:0005524">
    <property type="term" value="F:ATP binding"/>
    <property type="evidence" value="ECO:0007669"/>
    <property type="project" value="UniProtKB-KW"/>
</dbReference>
<dbReference type="Gene3D" id="3.40.50.620">
    <property type="entry name" value="HUPs"/>
    <property type="match status" value="1"/>
</dbReference>
<evidence type="ECO:0000259" key="10">
    <source>
        <dbReference type="SMART" id="SM01016"/>
    </source>
</evidence>
<keyword evidence="5" id="KW-0067">ATP-binding</keyword>
<evidence type="ECO:0000256" key="4">
    <source>
        <dbReference type="ARBA" id="ARBA00022741"/>
    </source>
</evidence>
<dbReference type="SMART" id="SM00836">
    <property type="entry name" value="DALR_1"/>
    <property type="match status" value="1"/>
</dbReference>
<evidence type="ECO:0000313" key="11">
    <source>
        <dbReference type="EMBL" id="EKC45141.1"/>
    </source>
</evidence>
<dbReference type="InterPro" id="IPR036695">
    <property type="entry name" value="Arg-tRNA-synth_N_sf"/>
</dbReference>
<comment type="caution">
    <text evidence="11">The sequence shown here is derived from an EMBL/GenBank/DDBJ whole genome shotgun (WGS) entry which is preliminary data.</text>
</comment>
<dbReference type="InterPro" id="IPR014729">
    <property type="entry name" value="Rossmann-like_a/b/a_fold"/>
</dbReference>
<dbReference type="SMART" id="SM01016">
    <property type="entry name" value="Arg_tRNA_synt_N"/>
    <property type="match status" value="1"/>
</dbReference>
<dbReference type="EMBL" id="AJWZ01011468">
    <property type="protein sequence ID" value="EKC45141.1"/>
    <property type="molecule type" value="Genomic_DNA"/>
</dbReference>
<dbReference type="Pfam" id="PF00750">
    <property type="entry name" value="tRNA-synt_1d"/>
    <property type="match status" value="1"/>
</dbReference>
<comment type="catalytic activity">
    <reaction evidence="8">
        <text>tRNA(Arg) + L-arginine + ATP = L-arginyl-tRNA(Arg) + AMP + diphosphate</text>
        <dbReference type="Rhea" id="RHEA:20301"/>
        <dbReference type="Rhea" id="RHEA-COMP:9658"/>
        <dbReference type="Rhea" id="RHEA-COMP:9673"/>
        <dbReference type="ChEBI" id="CHEBI:30616"/>
        <dbReference type="ChEBI" id="CHEBI:32682"/>
        <dbReference type="ChEBI" id="CHEBI:33019"/>
        <dbReference type="ChEBI" id="CHEBI:78442"/>
        <dbReference type="ChEBI" id="CHEBI:78513"/>
        <dbReference type="ChEBI" id="CHEBI:456215"/>
        <dbReference type="EC" id="6.1.1.19"/>
    </reaction>
</comment>
<evidence type="ECO:0000256" key="8">
    <source>
        <dbReference type="ARBA" id="ARBA00049339"/>
    </source>
</evidence>
<dbReference type="GO" id="GO:0004814">
    <property type="term" value="F:arginine-tRNA ligase activity"/>
    <property type="evidence" value="ECO:0007669"/>
    <property type="project" value="UniProtKB-EC"/>
</dbReference>
<feature type="domain" description="Arginyl tRNA synthetase N-terminal" evidence="10">
    <location>
        <begin position="3"/>
        <end position="80"/>
    </location>
</feature>
<dbReference type="GO" id="GO:0005737">
    <property type="term" value="C:cytoplasm"/>
    <property type="evidence" value="ECO:0007669"/>
    <property type="project" value="InterPro"/>
</dbReference>
<evidence type="ECO:0000256" key="2">
    <source>
        <dbReference type="ARBA" id="ARBA00012837"/>
    </source>
</evidence>
<organism evidence="11">
    <name type="scientific">human gut metagenome</name>
    <dbReference type="NCBI Taxonomy" id="408170"/>
    <lineage>
        <taxon>unclassified sequences</taxon>
        <taxon>metagenomes</taxon>
        <taxon>organismal metagenomes</taxon>
    </lineage>
</organism>
<dbReference type="NCBIfam" id="TIGR00456">
    <property type="entry name" value="argS"/>
    <property type="match status" value="1"/>
</dbReference>
<dbReference type="PRINTS" id="PR01038">
    <property type="entry name" value="TRNASYNTHARG"/>
</dbReference>
<accession>K1SCS4</accession>
<dbReference type="PANTHER" id="PTHR11956">
    <property type="entry name" value="ARGINYL-TRNA SYNTHETASE"/>
    <property type="match status" value="1"/>
</dbReference>
<gene>
    <name evidence="11" type="ORF">OBE_17054</name>
</gene>
<dbReference type="SUPFAM" id="SSF52374">
    <property type="entry name" value="Nucleotidylyl transferase"/>
    <property type="match status" value="1"/>
</dbReference>
<evidence type="ECO:0000256" key="6">
    <source>
        <dbReference type="ARBA" id="ARBA00022917"/>
    </source>
</evidence>
<evidence type="ECO:0000256" key="3">
    <source>
        <dbReference type="ARBA" id="ARBA00022598"/>
    </source>
</evidence>
<comment type="similarity">
    <text evidence="1">Belongs to the class-I aminoacyl-tRNA synthetase family.</text>
</comment>
<dbReference type="InterPro" id="IPR035684">
    <property type="entry name" value="ArgRS_core"/>
</dbReference>
<sequence length="555" mass="63806">MKEYIKKHILKILKVDEDKIKIEIPPKDNMGDYSIQCANLRNEEYSNPIEIANLIREKFNDEENNFSLIKVMGPYINFYLNYEKFNAEVIKDIEINDHYGSLNQGNNEALLIEHTSINPNAEPHIGRCRNSLIGDFMSNLYGFTGYEVERHYFINDIGKKIALLVIGIEEYGLKDGNFSSILDTYVKISNRAKEDESIDQKAFYYLQQVESGNTEMVQKFKEITDICVERQLQIFDTLDIHFDVFTHESDFVYNNYLDNILKRLDKTGRLHEDELGRLYVDLSGYDIPTREPVLVLTRSNKTSLYPMRDIAYTIHKIELNPKNNFIVLGEDQEVYMKQISAVLDILGYKAPKLISYSYVLLDGDKMSTSAGTVVLVTDFMKAVKNTLINEFNKRNSEISVDKLNILVNACIKFTMLNVSKNKIVNFNLENATSFVGESGMYILYSLVRINSILKNNNIELTEEIKFNNEIENKLVKELSLFPEVIDELLTSNEPAHLTKYIFGIAGLFSKFYEQVNISNEVDVVLKSSRIRLLKSTAKVLTNALSILGIKTIDEL</sequence>
<dbReference type="Pfam" id="PF03485">
    <property type="entry name" value="Arg_tRNA_synt_N"/>
    <property type="match status" value="1"/>
</dbReference>
<feature type="domain" description="DALR anticodon binding" evidence="9">
    <location>
        <begin position="442"/>
        <end position="555"/>
    </location>
</feature>
<dbReference type="GO" id="GO:0006420">
    <property type="term" value="P:arginyl-tRNA aminoacylation"/>
    <property type="evidence" value="ECO:0007669"/>
    <property type="project" value="InterPro"/>
</dbReference>
<proteinExistence type="inferred from homology"/>